<evidence type="ECO:0000256" key="10">
    <source>
        <dbReference type="ARBA" id="ARBA00023235"/>
    </source>
</evidence>
<keyword evidence="13" id="KW-0809">Transit peptide</keyword>
<accession>A0A2C9V7V3</accession>
<dbReference type="PANTHER" id="PTHR45866">
    <property type="entry name" value="DNA GYRASE/TOPOISOMERASE SUBUNIT B"/>
    <property type="match status" value="1"/>
</dbReference>
<dbReference type="FunFam" id="3.30.565.10:FF:000002">
    <property type="entry name" value="DNA gyrase subunit B"/>
    <property type="match status" value="1"/>
</dbReference>
<dbReference type="InterPro" id="IPR013759">
    <property type="entry name" value="Topo_IIA_B_C"/>
</dbReference>
<dbReference type="Proteomes" id="UP000091857">
    <property type="component" value="Chromosome 9"/>
</dbReference>
<evidence type="ECO:0000256" key="5">
    <source>
        <dbReference type="ARBA" id="ARBA00022741"/>
    </source>
</evidence>
<dbReference type="NCBIfam" id="NF011501">
    <property type="entry name" value="PRK14939.1"/>
    <property type="match status" value="1"/>
</dbReference>
<evidence type="ECO:0000256" key="7">
    <source>
        <dbReference type="ARBA" id="ARBA00022842"/>
    </source>
</evidence>
<evidence type="ECO:0000259" key="14">
    <source>
        <dbReference type="PROSITE" id="PS50880"/>
    </source>
</evidence>
<dbReference type="Pfam" id="PF02518">
    <property type="entry name" value="HATPase_c"/>
    <property type="match status" value="1"/>
</dbReference>
<dbReference type="InterPro" id="IPR006171">
    <property type="entry name" value="TOPRIM_dom"/>
</dbReference>
<evidence type="ECO:0000256" key="4">
    <source>
        <dbReference type="ARBA" id="ARBA00022723"/>
    </source>
</evidence>
<evidence type="ECO:0000256" key="2">
    <source>
        <dbReference type="ARBA" id="ARBA00001946"/>
    </source>
</evidence>
<proteinExistence type="inferred from homology"/>
<evidence type="ECO:0000256" key="3">
    <source>
        <dbReference type="ARBA" id="ARBA00010708"/>
    </source>
</evidence>
<dbReference type="PROSITE" id="PS00177">
    <property type="entry name" value="TOPOISOMERASE_II"/>
    <property type="match status" value="1"/>
</dbReference>
<dbReference type="InterPro" id="IPR036890">
    <property type="entry name" value="HATPase_C_sf"/>
</dbReference>
<comment type="cofactor">
    <cofactor evidence="2">
        <name>Mg(2+)</name>
        <dbReference type="ChEBI" id="CHEBI:18420"/>
    </cofactor>
</comment>
<dbReference type="InterPro" id="IPR003594">
    <property type="entry name" value="HATPase_dom"/>
</dbReference>
<dbReference type="FunFam" id="3.30.230.10:FF:000005">
    <property type="entry name" value="DNA gyrase subunit B"/>
    <property type="match status" value="1"/>
</dbReference>
<dbReference type="NCBIfam" id="TIGR01059">
    <property type="entry name" value="gyrB"/>
    <property type="match status" value="1"/>
</dbReference>
<comment type="catalytic activity">
    <reaction evidence="1 13">
        <text>ATP-dependent breakage, passage and rejoining of double-stranded DNA.</text>
        <dbReference type="EC" id="5.6.2.2"/>
    </reaction>
</comment>
<dbReference type="CDD" id="cd03366">
    <property type="entry name" value="TOPRIM_TopoIIA_GyrB"/>
    <property type="match status" value="1"/>
</dbReference>
<dbReference type="GO" id="GO:0003677">
    <property type="term" value="F:DNA binding"/>
    <property type="evidence" value="ECO:0007669"/>
    <property type="project" value="UniProtKB-UniRule"/>
</dbReference>
<dbReference type="CDD" id="cd00822">
    <property type="entry name" value="TopoII_Trans_DNA_gyrase"/>
    <property type="match status" value="1"/>
</dbReference>
<dbReference type="Pfam" id="PF00204">
    <property type="entry name" value="DNA_gyraseB"/>
    <property type="match status" value="1"/>
</dbReference>
<dbReference type="SUPFAM" id="SSF54211">
    <property type="entry name" value="Ribosomal protein S5 domain 2-like"/>
    <property type="match status" value="1"/>
</dbReference>
<keyword evidence="9" id="KW-0238">DNA-binding</keyword>
<keyword evidence="7" id="KW-0460">Magnesium</keyword>
<dbReference type="Gene3D" id="3.40.50.670">
    <property type="match status" value="1"/>
</dbReference>
<dbReference type="PRINTS" id="PR00418">
    <property type="entry name" value="TPI2FAMILY"/>
</dbReference>
<keyword evidence="5 13" id="KW-0547">Nucleotide-binding</keyword>
<evidence type="ECO:0000256" key="1">
    <source>
        <dbReference type="ARBA" id="ARBA00000185"/>
    </source>
</evidence>
<dbReference type="PRINTS" id="PR01159">
    <property type="entry name" value="DNAGYRASEB"/>
</dbReference>
<dbReference type="GO" id="GO:0034335">
    <property type="term" value="F:DNA negative supercoiling activity"/>
    <property type="evidence" value="ECO:0007669"/>
    <property type="project" value="UniProtKB-ARBA"/>
</dbReference>
<evidence type="ECO:0000256" key="6">
    <source>
        <dbReference type="ARBA" id="ARBA00022840"/>
    </source>
</evidence>
<dbReference type="AlphaFoldDB" id="A0A2C9V7V3"/>
<dbReference type="Gene3D" id="3.30.230.10">
    <property type="match status" value="1"/>
</dbReference>
<dbReference type="GO" id="GO:0005524">
    <property type="term" value="F:ATP binding"/>
    <property type="evidence" value="ECO:0007669"/>
    <property type="project" value="UniProtKB-UniRule"/>
</dbReference>
<dbReference type="OMA" id="QLWSTTM"/>
<dbReference type="InterPro" id="IPR020568">
    <property type="entry name" value="Ribosomal_Su5_D2-typ_SF"/>
</dbReference>
<keyword evidence="6 13" id="KW-0067">ATP-binding</keyword>
<evidence type="ECO:0000313" key="15">
    <source>
        <dbReference type="EMBL" id="OAY40210.1"/>
    </source>
</evidence>
<dbReference type="InterPro" id="IPR013760">
    <property type="entry name" value="Topo_IIA-like_dom_sf"/>
</dbReference>
<dbReference type="FunFam" id="3.40.50.670:FF:000002">
    <property type="entry name" value="DNA gyrase subunit B"/>
    <property type="match status" value="1"/>
</dbReference>
<evidence type="ECO:0000313" key="16">
    <source>
        <dbReference type="Proteomes" id="UP000091857"/>
    </source>
</evidence>
<dbReference type="InterPro" id="IPR011557">
    <property type="entry name" value="GyrB"/>
</dbReference>
<comment type="caution">
    <text evidence="15">The sequence shown here is derived from an EMBL/GenBank/DDBJ whole genome shotgun (WGS) entry which is preliminary data.</text>
</comment>
<dbReference type="InterPro" id="IPR014721">
    <property type="entry name" value="Ribsml_uS5_D2-typ_fold_subgr"/>
</dbReference>
<comment type="similarity">
    <text evidence="3 13">Belongs to the type II topoisomerase GyrB family.</text>
</comment>
<dbReference type="InterPro" id="IPR018522">
    <property type="entry name" value="TopoIIA_CS"/>
</dbReference>
<dbReference type="SUPFAM" id="SSF55874">
    <property type="entry name" value="ATPase domain of HSP90 chaperone/DNA topoisomerase II/histidine kinase"/>
    <property type="match status" value="1"/>
</dbReference>
<evidence type="ECO:0000256" key="13">
    <source>
        <dbReference type="RuleBase" id="RU362094"/>
    </source>
</evidence>
<reference evidence="16" key="1">
    <citation type="journal article" date="2016" name="Nat. Biotechnol.">
        <title>Sequencing wild and cultivated cassava and related species reveals extensive interspecific hybridization and genetic diversity.</title>
        <authorList>
            <person name="Bredeson J.V."/>
            <person name="Lyons J.B."/>
            <person name="Prochnik S.E."/>
            <person name="Wu G.A."/>
            <person name="Ha C.M."/>
            <person name="Edsinger-Gonzales E."/>
            <person name="Grimwood J."/>
            <person name="Schmutz J."/>
            <person name="Rabbi I.Y."/>
            <person name="Egesi C."/>
            <person name="Nauluvula P."/>
            <person name="Lebot V."/>
            <person name="Ndunguru J."/>
            <person name="Mkamilo G."/>
            <person name="Bart R.S."/>
            <person name="Setter T.L."/>
            <person name="Gleadow R.M."/>
            <person name="Kulakow P."/>
            <person name="Ferguson M.E."/>
            <person name="Rounsley S."/>
            <person name="Rokhsar D.S."/>
        </authorList>
    </citation>
    <scope>NUCLEOTIDE SEQUENCE [LARGE SCALE GENOMIC DNA]</scope>
    <source>
        <strain evidence="16">cv. AM560-2</strain>
    </source>
</reference>
<dbReference type="GO" id="GO:0005694">
    <property type="term" value="C:chromosome"/>
    <property type="evidence" value="ECO:0007669"/>
    <property type="project" value="InterPro"/>
</dbReference>
<dbReference type="SUPFAM" id="SSF56719">
    <property type="entry name" value="Type II DNA topoisomerase"/>
    <property type="match status" value="1"/>
</dbReference>
<dbReference type="STRING" id="3983.A0A2C9V7V3"/>
<evidence type="ECO:0000256" key="8">
    <source>
        <dbReference type="ARBA" id="ARBA00023029"/>
    </source>
</evidence>
<dbReference type="PANTHER" id="PTHR45866:SF1">
    <property type="entry name" value="DNA GYRASE SUBUNIT B, MITOCHONDRIAL"/>
    <property type="match status" value="1"/>
</dbReference>
<dbReference type="InterPro" id="IPR034160">
    <property type="entry name" value="TOPRIM_GyrB"/>
</dbReference>
<protein>
    <recommendedName>
        <fullName evidence="13">DNA gyrase subunit B</fullName>
        <ecNumber evidence="13">5.6.2.2</ecNumber>
    </recommendedName>
</protein>
<sequence length="735" mass="82033">MALLLKHRNFHRLLRVIMAFRSSPPPLPSSSSSFHSHASSNLSRPLLPFKSRVSFPLRGFPNRFSVQNAVSPRAFMSSSTATESFQENASSKAYGSDQIQVLKGLEPVRKRPGMYIGSTGPRGLHHLVYEILDNAIDEAQAGYASKIDVVLYSDNSVSITDNGRGIPTDLHPDTKKSALETVLTVLHAGGKFGGSNSGYSVSGGLHGVGLSVVNALSEGLEVTVWRDGMEYKQRYSRGNPVTILTGYSLPVESRDRQGTCVRFWPDKEVFTTAIQFDYNTIGGRVRELAFLNPKLTITLKKEDNDPEKNQYDEYFYAGGLVEYVKWLNTDKKSLHDVVGFRKEIDGIAIDMALQWCSDAYSDMILGYANSIRTIDGGTHIDGFKASLTRTLNNLGKKSKIVKDKDINLSGEHVREGLTCIISVKVPSPEFEGQTKTRLGNPEVRKVVDQSVQEYLTEYLELHPDVLDSILSKSLNALKAALAAKKARELVRQKSVLRTSSLPGKLADCSSTNPEESEIFIVEGDSAGGSAKQGRDRRFQAILPLRGKILNIERKDEAAMYKNEEIQNLILGLGLGVKGEDFKKDALRYHKIIILTDADVDGAHIRTLLLTFFFRYQRALFEEGCIYVGVPPLYKVERGKQVYYCYDDEELKNLQNSFPHNASYNIQRFKGLGEMMPLQLWETTLDPERRLLKQLVVEDAAEANIVFSSLMGARVDVRKELIQNASRMVNIDQLDI</sequence>
<dbReference type="InterPro" id="IPR013506">
    <property type="entry name" value="Topo_IIA_bsu_dom2"/>
</dbReference>
<organism evidence="15 16">
    <name type="scientific">Manihot esculenta</name>
    <name type="common">Cassava</name>
    <name type="synonym">Jatropha manihot</name>
    <dbReference type="NCBI Taxonomy" id="3983"/>
    <lineage>
        <taxon>Eukaryota</taxon>
        <taxon>Viridiplantae</taxon>
        <taxon>Streptophyta</taxon>
        <taxon>Embryophyta</taxon>
        <taxon>Tracheophyta</taxon>
        <taxon>Spermatophyta</taxon>
        <taxon>Magnoliopsida</taxon>
        <taxon>eudicotyledons</taxon>
        <taxon>Gunneridae</taxon>
        <taxon>Pentapetalae</taxon>
        <taxon>rosids</taxon>
        <taxon>fabids</taxon>
        <taxon>Malpighiales</taxon>
        <taxon>Euphorbiaceae</taxon>
        <taxon>Crotonoideae</taxon>
        <taxon>Manihoteae</taxon>
        <taxon>Manihot</taxon>
    </lineage>
</organism>
<dbReference type="Pfam" id="PF00986">
    <property type="entry name" value="DNA_gyraseB_C"/>
    <property type="match status" value="1"/>
</dbReference>
<keyword evidence="8 13" id="KW-0799">Topoisomerase</keyword>
<name>A0A2C9V7V3_MANES</name>
<dbReference type="CDD" id="cd16928">
    <property type="entry name" value="HATPase_GyrB-like"/>
    <property type="match status" value="1"/>
</dbReference>
<keyword evidence="16" id="KW-1185">Reference proteome</keyword>
<evidence type="ECO:0000256" key="11">
    <source>
        <dbReference type="ARBA" id="ARBA00053411"/>
    </source>
</evidence>
<dbReference type="Gene3D" id="3.30.565.10">
    <property type="entry name" value="Histidine kinase-like ATPase, C-terminal domain"/>
    <property type="match status" value="1"/>
</dbReference>
<dbReference type="GO" id="GO:0046872">
    <property type="term" value="F:metal ion binding"/>
    <property type="evidence" value="ECO:0007669"/>
    <property type="project" value="UniProtKB-UniRule"/>
</dbReference>
<dbReference type="Gramene" id="Manes.09G004300.1.v8.1">
    <property type="protein sequence ID" value="Manes.09G004300.1.v8.1.CDS"/>
    <property type="gene ID" value="Manes.09G004300.v8.1"/>
</dbReference>
<comment type="subunit">
    <text evidence="12 13">Made up of two chains. The A chain is responsible for DNA breakage and rejoining; the B chain catalyzes ATP hydrolysis.</text>
</comment>
<evidence type="ECO:0000256" key="9">
    <source>
        <dbReference type="ARBA" id="ARBA00023125"/>
    </source>
</evidence>
<dbReference type="SMART" id="SM00387">
    <property type="entry name" value="HATPase_c"/>
    <property type="match status" value="1"/>
</dbReference>
<dbReference type="PROSITE" id="PS50880">
    <property type="entry name" value="TOPRIM"/>
    <property type="match status" value="1"/>
</dbReference>
<dbReference type="NCBIfam" id="NF004189">
    <property type="entry name" value="PRK05644.1"/>
    <property type="match status" value="1"/>
</dbReference>
<comment type="function">
    <text evidence="11 13">A type II topoisomerase that negatively supercoils closed circular double-stranded DNA in an ATP-dependent manner.</text>
</comment>
<dbReference type="EMBL" id="CM004395">
    <property type="protein sequence ID" value="OAY40210.1"/>
    <property type="molecule type" value="Genomic_DNA"/>
</dbReference>
<keyword evidence="4" id="KW-0479">Metal-binding</keyword>
<dbReference type="GO" id="GO:0006265">
    <property type="term" value="P:DNA topological change"/>
    <property type="evidence" value="ECO:0007669"/>
    <property type="project" value="UniProtKB-UniRule"/>
</dbReference>
<evidence type="ECO:0000256" key="12">
    <source>
        <dbReference type="ARBA" id="ARBA00063759"/>
    </source>
</evidence>
<dbReference type="EC" id="5.6.2.2" evidence="13"/>
<dbReference type="InterPro" id="IPR001241">
    <property type="entry name" value="Topo_IIA"/>
</dbReference>
<dbReference type="OrthoDB" id="276498at2759"/>
<comment type="cofactor">
    <cofactor evidence="13">
        <name>Ca(2+)</name>
        <dbReference type="ChEBI" id="CHEBI:29108"/>
    </cofactor>
    <cofactor evidence="13">
        <name>Mg(2+)</name>
        <dbReference type="ChEBI" id="CHEBI:18420"/>
    </cofactor>
    <cofactor evidence="13">
        <name>Mn(2+)</name>
        <dbReference type="ChEBI" id="CHEBI:29035"/>
    </cofactor>
</comment>
<dbReference type="InterPro" id="IPR000565">
    <property type="entry name" value="Topo_IIA_B"/>
</dbReference>
<dbReference type="InterPro" id="IPR002288">
    <property type="entry name" value="DNA_gyrase_B_C"/>
</dbReference>
<dbReference type="Pfam" id="PF01751">
    <property type="entry name" value="Toprim"/>
    <property type="match status" value="1"/>
</dbReference>
<keyword evidence="10 13" id="KW-0413">Isomerase</keyword>
<gene>
    <name evidence="15" type="ORF">MANES_09G004300v8</name>
</gene>
<feature type="domain" description="Toprim" evidence="14">
    <location>
        <begin position="516"/>
        <end position="623"/>
    </location>
</feature>
<dbReference type="SMART" id="SM00433">
    <property type="entry name" value="TOP2c"/>
    <property type="match status" value="1"/>
</dbReference>